<evidence type="ECO:0000313" key="7">
    <source>
        <dbReference type="Proteomes" id="UP000323671"/>
    </source>
</evidence>
<dbReference type="Gene3D" id="3.40.190.290">
    <property type="match status" value="1"/>
</dbReference>
<dbReference type="InterPro" id="IPR036390">
    <property type="entry name" value="WH_DNA-bd_sf"/>
</dbReference>
<dbReference type="PANTHER" id="PTHR30419">
    <property type="entry name" value="HTH-TYPE TRANSCRIPTIONAL REGULATOR YBHD"/>
    <property type="match status" value="1"/>
</dbReference>
<dbReference type="InterPro" id="IPR036388">
    <property type="entry name" value="WH-like_DNA-bd_sf"/>
</dbReference>
<dbReference type="SUPFAM" id="SSF46785">
    <property type="entry name" value="Winged helix' DNA-binding domain"/>
    <property type="match status" value="1"/>
</dbReference>
<dbReference type="AlphaFoldDB" id="A0A5C1E7A8"/>
<dbReference type="RefSeq" id="WP_223116004.1">
    <property type="nucleotide sequence ID" value="NZ_CP022579.1"/>
</dbReference>
<dbReference type="PROSITE" id="PS50931">
    <property type="entry name" value="HTH_LYSR"/>
    <property type="match status" value="1"/>
</dbReference>
<proteinExistence type="inferred from homology"/>
<dbReference type="GO" id="GO:0003677">
    <property type="term" value="F:DNA binding"/>
    <property type="evidence" value="ECO:0007669"/>
    <property type="project" value="UniProtKB-KW"/>
</dbReference>
<evidence type="ECO:0000256" key="3">
    <source>
        <dbReference type="ARBA" id="ARBA00023125"/>
    </source>
</evidence>
<evidence type="ECO:0000256" key="2">
    <source>
        <dbReference type="ARBA" id="ARBA00023015"/>
    </source>
</evidence>
<evidence type="ECO:0000256" key="1">
    <source>
        <dbReference type="ARBA" id="ARBA00009437"/>
    </source>
</evidence>
<dbReference type="Pfam" id="PF00126">
    <property type="entry name" value="HTH_1"/>
    <property type="match status" value="1"/>
</dbReference>
<dbReference type="InterPro" id="IPR050950">
    <property type="entry name" value="HTH-type_LysR_regulators"/>
</dbReference>
<dbReference type="PANTHER" id="PTHR30419:SF2">
    <property type="entry name" value="LYSR FAMILY TRANSCRIPTIONAL REGULATOR"/>
    <property type="match status" value="1"/>
</dbReference>
<evidence type="ECO:0000256" key="4">
    <source>
        <dbReference type="ARBA" id="ARBA00023163"/>
    </source>
</evidence>
<dbReference type="EMBL" id="CP022579">
    <property type="protein sequence ID" value="QEL64504.1"/>
    <property type="molecule type" value="Genomic_DNA"/>
</dbReference>
<reference evidence="6 7" key="1">
    <citation type="submission" date="2017-07" db="EMBL/GenBank/DDBJ databases">
        <title>Complete genome sequence of Oryzomicrobium terrae TPP412.</title>
        <authorList>
            <person name="Chiu L.-W."/>
            <person name="Lo K.-J."/>
            <person name="Tsai Y.-M."/>
            <person name="Lin S.-S."/>
            <person name="Kuo C.-H."/>
            <person name="Liu C.-T."/>
        </authorList>
    </citation>
    <scope>NUCLEOTIDE SEQUENCE [LARGE SCALE GENOMIC DNA]</scope>
    <source>
        <strain evidence="6 7">TPP412</strain>
    </source>
</reference>
<dbReference type="Gene3D" id="1.10.10.10">
    <property type="entry name" value="Winged helix-like DNA-binding domain superfamily/Winged helix DNA-binding domain"/>
    <property type="match status" value="1"/>
</dbReference>
<protein>
    <submittedName>
        <fullName evidence="6">Transcriptional regulator, LysR family</fullName>
    </submittedName>
</protein>
<dbReference type="InterPro" id="IPR005119">
    <property type="entry name" value="LysR_subst-bd"/>
</dbReference>
<keyword evidence="7" id="KW-1185">Reference proteome</keyword>
<sequence>MESRIRFDWRDLELFVAVAETGSIARAAERSHTVASAVSKRLADLERELETPLLERHSKGVGLTAAGAALLGRARGLIEQARQVEQEVRGYGTGLSGMVRLYANISAIVEFLPAALASFGREHPGIRVHLEEHVSDAIARAVVEQVADLGIVSDQPQRDGLELVPFRTDRLQLLVTPDHPLAGRGRVRFAESLDYPLVGLPATSALHARLQREAADSGRELHLPIRVSSFDAVCAMVAAGLGVGVVPQAATTPYIASLGLVALSLDEDWALRQLFLCRRAGEPLSPAAQRLFAHLCQA</sequence>
<dbReference type="InterPro" id="IPR000847">
    <property type="entry name" value="LysR_HTH_N"/>
</dbReference>
<evidence type="ECO:0000259" key="5">
    <source>
        <dbReference type="PROSITE" id="PS50931"/>
    </source>
</evidence>
<dbReference type="GO" id="GO:0005829">
    <property type="term" value="C:cytosol"/>
    <property type="evidence" value="ECO:0007669"/>
    <property type="project" value="TreeGrafter"/>
</dbReference>
<name>A0A5C1E7A8_9RHOO</name>
<keyword evidence="3" id="KW-0238">DNA-binding</keyword>
<organism evidence="6 7">
    <name type="scientific">Oryzomicrobium terrae</name>
    <dbReference type="NCBI Taxonomy" id="1735038"/>
    <lineage>
        <taxon>Bacteria</taxon>
        <taxon>Pseudomonadati</taxon>
        <taxon>Pseudomonadota</taxon>
        <taxon>Betaproteobacteria</taxon>
        <taxon>Rhodocyclales</taxon>
        <taxon>Rhodocyclaceae</taxon>
        <taxon>Oryzomicrobium</taxon>
    </lineage>
</organism>
<evidence type="ECO:0000313" key="6">
    <source>
        <dbReference type="EMBL" id="QEL64504.1"/>
    </source>
</evidence>
<dbReference type="CDD" id="cd08421">
    <property type="entry name" value="PBP2_LTTR_like_1"/>
    <property type="match status" value="1"/>
</dbReference>
<keyword evidence="2" id="KW-0805">Transcription regulation</keyword>
<feature type="domain" description="HTH lysR-type" evidence="5">
    <location>
        <begin position="7"/>
        <end position="64"/>
    </location>
</feature>
<dbReference type="KEGG" id="otr:OTERR_10280"/>
<dbReference type="Proteomes" id="UP000323671">
    <property type="component" value="Chromosome"/>
</dbReference>
<accession>A0A5C1E7A8</accession>
<keyword evidence="4" id="KW-0804">Transcription</keyword>
<dbReference type="Pfam" id="PF03466">
    <property type="entry name" value="LysR_substrate"/>
    <property type="match status" value="1"/>
</dbReference>
<dbReference type="FunFam" id="1.10.10.10:FF:000001">
    <property type="entry name" value="LysR family transcriptional regulator"/>
    <property type="match status" value="1"/>
</dbReference>
<dbReference type="GO" id="GO:0003700">
    <property type="term" value="F:DNA-binding transcription factor activity"/>
    <property type="evidence" value="ECO:0007669"/>
    <property type="project" value="InterPro"/>
</dbReference>
<dbReference type="SUPFAM" id="SSF53850">
    <property type="entry name" value="Periplasmic binding protein-like II"/>
    <property type="match status" value="1"/>
</dbReference>
<gene>
    <name evidence="6" type="ORF">OTERR_10280</name>
</gene>
<comment type="similarity">
    <text evidence="1">Belongs to the LysR transcriptional regulatory family.</text>
</comment>